<gene>
    <name evidence="2" type="primary">LOC103375851</name>
</gene>
<keyword evidence="1" id="KW-1185">Reference proteome</keyword>
<sequence length="339" mass="38339">MFYSFCSSFVPLTSDLDEQTRFLGNLFCAAAEKEKQTGEKILDLLSSMCNDETLTLSELFIDDFDDDIMEDKCNSMLDMFSHVKDCETKTGLSVLPSLQSVIKSTPEVWSIDLSERKSSILLEVLKLQSEKKVVYLTGCSDEESEVRTFLQCLPYILHLSFSFQKSSLDEETSFLGNLFCAAAEREQQTGEKILELLSSACNDLTLSLSDMYIDGLDDDTMEDECNSLMDMFSHVKNCETKTGLSVLPSLQPVFQSNPAVWFIDLSERKTSILLEVLKLQSETKKKIKLTGCSDEESEVRSFLQCLPYISQLSFVPQLPEPLEDTRFFGYQFSSNVIVL</sequence>
<dbReference type="GeneID" id="103375851"/>
<dbReference type="InterPro" id="IPR052090">
    <property type="entry name" value="Cytolytic_pore-forming_toxin"/>
</dbReference>
<dbReference type="AlphaFoldDB" id="A0A9Y4NVL0"/>
<dbReference type="Proteomes" id="UP000694891">
    <property type="component" value="Unplaced"/>
</dbReference>
<proteinExistence type="predicted"/>
<dbReference type="PANTHER" id="PTHR31594:SF16">
    <property type="entry name" value="SI:CH211-281L24.3"/>
    <property type="match status" value="1"/>
</dbReference>
<dbReference type="PANTHER" id="PTHR31594">
    <property type="entry name" value="AIG1-TYPE G DOMAIN-CONTAINING PROTEIN"/>
    <property type="match status" value="1"/>
</dbReference>
<dbReference type="RefSeq" id="XP_008304381.1">
    <property type="nucleotide sequence ID" value="XM_008306159.1"/>
</dbReference>
<evidence type="ECO:0000313" key="2">
    <source>
        <dbReference type="RefSeq" id="XP_008304381.1"/>
    </source>
</evidence>
<reference evidence="2" key="1">
    <citation type="submission" date="2025-08" db="UniProtKB">
        <authorList>
            <consortium name="RefSeq"/>
        </authorList>
    </citation>
    <scope>IDENTIFICATION</scope>
</reference>
<protein>
    <submittedName>
        <fullName evidence="2">Uncharacterized protein LOC103375851</fullName>
    </submittedName>
</protein>
<dbReference type="Gene3D" id="1.20.58.1200">
    <property type="entry name" value="RNA silencing suppressor P21, N-terminal domain"/>
    <property type="match status" value="2"/>
</dbReference>
<name>A0A9Y4NVL0_9TELE</name>
<organism evidence="1 2">
    <name type="scientific">Stegastes partitus</name>
    <name type="common">bicolor damselfish</name>
    <dbReference type="NCBI Taxonomy" id="144197"/>
    <lineage>
        <taxon>Eukaryota</taxon>
        <taxon>Metazoa</taxon>
        <taxon>Chordata</taxon>
        <taxon>Craniata</taxon>
        <taxon>Vertebrata</taxon>
        <taxon>Euteleostomi</taxon>
        <taxon>Actinopterygii</taxon>
        <taxon>Neopterygii</taxon>
        <taxon>Teleostei</taxon>
        <taxon>Neoteleostei</taxon>
        <taxon>Acanthomorphata</taxon>
        <taxon>Ovalentaria</taxon>
        <taxon>Pomacentridae</taxon>
        <taxon>Stegastes</taxon>
    </lineage>
</organism>
<accession>A0A9Y4NVL0</accession>
<feature type="non-terminal residue" evidence="2">
    <location>
        <position position="339"/>
    </location>
</feature>
<evidence type="ECO:0000313" key="1">
    <source>
        <dbReference type="Proteomes" id="UP000694891"/>
    </source>
</evidence>